<gene>
    <name evidence="3" type="ORF">AAP_06062</name>
</gene>
<dbReference type="EMBL" id="AZGZ01000042">
    <property type="protein sequence ID" value="KZZ86942.1"/>
    <property type="molecule type" value="Genomic_DNA"/>
</dbReference>
<comment type="caution">
    <text evidence="3">The sequence shown here is derived from an EMBL/GenBank/DDBJ whole genome shotgun (WGS) entry which is preliminary data.</text>
</comment>
<feature type="transmembrane region" description="Helical" evidence="2">
    <location>
        <begin position="45"/>
        <end position="64"/>
    </location>
</feature>
<dbReference type="VEuPathDB" id="FungiDB:AAP_06062"/>
<dbReference type="AlphaFoldDB" id="A0A162ICA2"/>
<keyword evidence="1" id="KW-0175">Coiled coil</keyword>
<feature type="transmembrane region" description="Helical" evidence="2">
    <location>
        <begin position="20"/>
        <end position="38"/>
    </location>
</feature>
<reference evidence="3 4" key="1">
    <citation type="journal article" date="2016" name="Genome Biol. Evol.">
        <title>Divergent and convergent evolution of fungal pathogenicity.</title>
        <authorList>
            <person name="Shang Y."/>
            <person name="Xiao G."/>
            <person name="Zheng P."/>
            <person name="Cen K."/>
            <person name="Zhan S."/>
            <person name="Wang C."/>
        </authorList>
    </citation>
    <scope>NUCLEOTIDE SEQUENCE [LARGE SCALE GENOMIC DNA]</scope>
    <source>
        <strain evidence="3 4">ARSEF 7405</strain>
    </source>
</reference>
<keyword evidence="4" id="KW-1185">Reference proteome</keyword>
<feature type="transmembrane region" description="Helical" evidence="2">
    <location>
        <begin position="84"/>
        <end position="102"/>
    </location>
</feature>
<keyword evidence="2" id="KW-1133">Transmembrane helix</keyword>
<dbReference type="PANTHER" id="PTHR41390:SF1">
    <property type="entry name" value="NADH-UBIQUINONE OXIDOREDUCTASE 213 KDA SUBUNIT"/>
    <property type="match status" value="1"/>
</dbReference>
<dbReference type="Proteomes" id="UP000242877">
    <property type="component" value="Unassembled WGS sequence"/>
</dbReference>
<evidence type="ECO:0000256" key="2">
    <source>
        <dbReference type="SAM" id="Phobius"/>
    </source>
</evidence>
<accession>A0A162ICA2</accession>
<dbReference type="OrthoDB" id="432685at2759"/>
<feature type="coiled-coil region" evidence="1">
    <location>
        <begin position="169"/>
        <end position="196"/>
    </location>
</feature>
<dbReference type="PANTHER" id="PTHR41390">
    <property type="entry name" value="CHROMOSOME 7, WHOLE GENOME SHOTGUN SEQUENCE"/>
    <property type="match status" value="1"/>
</dbReference>
<proteinExistence type="predicted"/>
<protein>
    <submittedName>
        <fullName evidence="3">Uncharacterized protein</fullName>
    </submittedName>
</protein>
<name>A0A162ICA2_9EURO</name>
<keyword evidence="2" id="KW-0812">Transmembrane</keyword>
<evidence type="ECO:0000313" key="3">
    <source>
        <dbReference type="EMBL" id="KZZ86942.1"/>
    </source>
</evidence>
<evidence type="ECO:0000313" key="4">
    <source>
        <dbReference type="Proteomes" id="UP000242877"/>
    </source>
</evidence>
<keyword evidence="2" id="KW-0472">Membrane</keyword>
<evidence type="ECO:0000256" key="1">
    <source>
        <dbReference type="SAM" id="Coils"/>
    </source>
</evidence>
<organism evidence="3 4">
    <name type="scientific">Ascosphaera apis ARSEF 7405</name>
    <dbReference type="NCBI Taxonomy" id="392613"/>
    <lineage>
        <taxon>Eukaryota</taxon>
        <taxon>Fungi</taxon>
        <taxon>Dikarya</taxon>
        <taxon>Ascomycota</taxon>
        <taxon>Pezizomycotina</taxon>
        <taxon>Eurotiomycetes</taxon>
        <taxon>Eurotiomycetidae</taxon>
        <taxon>Onygenales</taxon>
        <taxon>Ascosphaeraceae</taxon>
        <taxon>Ascosphaera</taxon>
    </lineage>
</organism>
<sequence>MAVNNEPGFLSSKLTTALKVASLAGVSGLAVGGISGILRGRYPVVRSIAFGIQWTVFGVSYWILRDSVLTGVFDEDVTPLQRASVSAVAAGIAGGATTYTLVSRRFVPAFVTLSIGGFAGQKAYDTIDAWQLRRKQEEEAAPHAKKPFGQRLLESRWTLLKSLSDEDYIEMLEERKTNVEIEIALVDDKMAELRKKIFYQMNLGARPPLLVLTVPIAEIMNITRASSSTSATRGKLDPTAATIIRPWKGCMDWRAFDIT</sequence>